<accession>A0A447IN33</accession>
<evidence type="ECO:0000313" key="4">
    <source>
        <dbReference type="Proteomes" id="UP000270743"/>
    </source>
</evidence>
<evidence type="ECO:0000256" key="2">
    <source>
        <dbReference type="ARBA" id="ARBA00022649"/>
    </source>
</evidence>
<dbReference type="AlphaFoldDB" id="A0A447IN33"/>
<dbReference type="NCBIfam" id="TIGR02606">
    <property type="entry name" value="antidote_CC2985"/>
    <property type="match status" value="1"/>
</dbReference>
<dbReference type="SUPFAM" id="SSF47598">
    <property type="entry name" value="Ribbon-helix-helix"/>
    <property type="match status" value="1"/>
</dbReference>
<dbReference type="CDD" id="cd22231">
    <property type="entry name" value="RHH_NikR_HicB-like"/>
    <property type="match status" value="1"/>
</dbReference>
<evidence type="ECO:0000256" key="1">
    <source>
        <dbReference type="ARBA" id="ARBA00008580"/>
    </source>
</evidence>
<dbReference type="Proteomes" id="UP000270743">
    <property type="component" value="Unassembled WGS sequence"/>
</dbReference>
<dbReference type="GO" id="GO:0006355">
    <property type="term" value="P:regulation of DNA-templated transcription"/>
    <property type="evidence" value="ECO:0007669"/>
    <property type="project" value="InterPro"/>
</dbReference>
<proteinExistence type="inferred from homology"/>
<dbReference type="Gene3D" id="6.10.10.120">
    <property type="entry name" value="Antitoxin ParD1-like"/>
    <property type="match status" value="1"/>
</dbReference>
<dbReference type="PANTHER" id="PTHR36582">
    <property type="entry name" value="ANTITOXIN PARD"/>
    <property type="match status" value="1"/>
</dbReference>
<sequence>MHVSLTEKLEDYVRRKVASGLYNNASEVIREALRLKIATEESDEARLQRLREAIEPAWQEAERGELAPFDMDMILSELDGENRKRA</sequence>
<keyword evidence="4" id="KW-1185">Reference proteome</keyword>
<dbReference type="OrthoDB" id="9815501at2"/>
<dbReference type="InterPro" id="IPR010985">
    <property type="entry name" value="Ribbon_hlx_hlx"/>
</dbReference>
<dbReference type="EMBL" id="UZWE01000030">
    <property type="protein sequence ID" value="VDS08942.1"/>
    <property type="molecule type" value="Genomic_DNA"/>
</dbReference>
<dbReference type="PANTHER" id="PTHR36582:SF2">
    <property type="entry name" value="ANTITOXIN PARD"/>
    <property type="match status" value="1"/>
</dbReference>
<organism evidence="3 4">
    <name type="scientific">Paracoccus haematequi</name>
    <dbReference type="NCBI Taxonomy" id="2491866"/>
    <lineage>
        <taxon>Bacteria</taxon>
        <taxon>Pseudomonadati</taxon>
        <taxon>Pseudomonadota</taxon>
        <taxon>Alphaproteobacteria</taxon>
        <taxon>Rhodobacterales</taxon>
        <taxon>Paracoccaceae</taxon>
        <taxon>Paracoccus</taxon>
    </lineage>
</organism>
<reference evidence="3 4" key="1">
    <citation type="submission" date="2018-12" db="EMBL/GenBank/DDBJ databases">
        <authorList>
            <person name="Criscuolo A."/>
        </authorList>
    </citation>
    <scope>NUCLEOTIDE SEQUENCE [LARGE SCALE GENOMIC DNA]</scope>
    <source>
        <strain evidence="3">ACIP1116241</strain>
    </source>
</reference>
<name>A0A447IN33_9RHOB</name>
<dbReference type="Pfam" id="PF03693">
    <property type="entry name" value="ParD_antitoxin"/>
    <property type="match status" value="1"/>
</dbReference>
<comment type="similarity">
    <text evidence="1">Belongs to the ParD antitoxin family.</text>
</comment>
<protein>
    <submittedName>
        <fullName evidence="3">Antitoxin ParD1</fullName>
    </submittedName>
</protein>
<gene>
    <name evidence="3" type="primary">parD1</name>
    <name evidence="3" type="ORF">PARHAE_02128</name>
</gene>
<dbReference type="InterPro" id="IPR038296">
    <property type="entry name" value="ParD_sf"/>
</dbReference>
<dbReference type="InterPro" id="IPR022789">
    <property type="entry name" value="ParD"/>
</dbReference>
<evidence type="ECO:0000313" key="3">
    <source>
        <dbReference type="EMBL" id="VDS08942.1"/>
    </source>
</evidence>
<keyword evidence="2" id="KW-1277">Toxin-antitoxin system</keyword>